<dbReference type="CDD" id="cd07905">
    <property type="entry name" value="Adenylation_DNA_ligase_LigC"/>
    <property type="match status" value="1"/>
</dbReference>
<evidence type="ECO:0000256" key="1">
    <source>
        <dbReference type="ARBA" id="ARBA00007572"/>
    </source>
</evidence>
<dbReference type="InterPro" id="IPR012309">
    <property type="entry name" value="DNA_ligase_ATP-dep_C"/>
</dbReference>
<dbReference type="Proteomes" id="UP001149140">
    <property type="component" value="Unassembled WGS sequence"/>
</dbReference>
<dbReference type="Pfam" id="PF01068">
    <property type="entry name" value="DNA_ligase_A_M"/>
    <property type="match status" value="1"/>
</dbReference>
<evidence type="ECO:0000313" key="6">
    <source>
        <dbReference type="EMBL" id="MDA0162948.1"/>
    </source>
</evidence>
<dbReference type="CDD" id="cd07970">
    <property type="entry name" value="OBF_DNA_ligase_LigC"/>
    <property type="match status" value="1"/>
</dbReference>
<evidence type="ECO:0000259" key="5">
    <source>
        <dbReference type="PROSITE" id="PS50160"/>
    </source>
</evidence>
<name>A0A9X3MX40_9ACTN</name>
<dbReference type="EC" id="6.5.1.1" evidence="2"/>
<dbReference type="SUPFAM" id="SSF50249">
    <property type="entry name" value="Nucleic acid-binding proteins"/>
    <property type="match status" value="1"/>
</dbReference>
<dbReference type="InterPro" id="IPR016059">
    <property type="entry name" value="DNA_ligase_ATP-dep_CS"/>
</dbReference>
<dbReference type="InterPro" id="IPR044119">
    <property type="entry name" value="Adenylation_LigC-like"/>
</dbReference>
<dbReference type="InterPro" id="IPR050191">
    <property type="entry name" value="ATP-dep_DNA_ligase"/>
</dbReference>
<keyword evidence="7" id="KW-1185">Reference proteome</keyword>
<comment type="similarity">
    <text evidence="1">Belongs to the ATP-dependent DNA ligase family.</text>
</comment>
<evidence type="ECO:0000256" key="2">
    <source>
        <dbReference type="ARBA" id="ARBA00012727"/>
    </source>
</evidence>
<dbReference type="SUPFAM" id="SSF56091">
    <property type="entry name" value="DNA ligase/mRNA capping enzyme, catalytic domain"/>
    <property type="match status" value="1"/>
</dbReference>
<comment type="catalytic activity">
    <reaction evidence="4">
        <text>ATP + (deoxyribonucleotide)n-3'-hydroxyl + 5'-phospho-(deoxyribonucleotide)m = (deoxyribonucleotide)n+m + AMP + diphosphate.</text>
        <dbReference type="EC" id="6.5.1.1"/>
    </reaction>
</comment>
<dbReference type="GO" id="GO:0006310">
    <property type="term" value="P:DNA recombination"/>
    <property type="evidence" value="ECO:0007669"/>
    <property type="project" value="InterPro"/>
</dbReference>
<dbReference type="PROSITE" id="PS50160">
    <property type="entry name" value="DNA_LIGASE_A3"/>
    <property type="match status" value="1"/>
</dbReference>
<feature type="domain" description="ATP-dependent DNA ligase family profile" evidence="5">
    <location>
        <begin position="103"/>
        <end position="228"/>
    </location>
</feature>
<dbReference type="Gene3D" id="2.40.50.140">
    <property type="entry name" value="Nucleic acid-binding proteins"/>
    <property type="match status" value="1"/>
</dbReference>
<dbReference type="EMBL" id="JAPDOD010000021">
    <property type="protein sequence ID" value="MDA0162948.1"/>
    <property type="molecule type" value="Genomic_DNA"/>
</dbReference>
<evidence type="ECO:0000256" key="4">
    <source>
        <dbReference type="ARBA" id="ARBA00034003"/>
    </source>
</evidence>
<dbReference type="PANTHER" id="PTHR45674:SF4">
    <property type="entry name" value="DNA LIGASE 1"/>
    <property type="match status" value="1"/>
</dbReference>
<proteinExistence type="inferred from homology"/>
<organism evidence="6 7">
    <name type="scientific">Solirubrobacter ginsenosidimutans</name>
    <dbReference type="NCBI Taxonomy" id="490573"/>
    <lineage>
        <taxon>Bacteria</taxon>
        <taxon>Bacillati</taxon>
        <taxon>Actinomycetota</taxon>
        <taxon>Thermoleophilia</taxon>
        <taxon>Solirubrobacterales</taxon>
        <taxon>Solirubrobacteraceae</taxon>
        <taxon>Solirubrobacter</taxon>
    </lineage>
</organism>
<dbReference type="GO" id="GO:0003910">
    <property type="term" value="F:DNA ligase (ATP) activity"/>
    <property type="evidence" value="ECO:0007669"/>
    <property type="project" value="UniProtKB-EC"/>
</dbReference>
<dbReference type="RefSeq" id="WP_270042188.1">
    <property type="nucleotide sequence ID" value="NZ_JAPDOD010000021.1"/>
</dbReference>
<accession>A0A9X3MX40</accession>
<dbReference type="InterPro" id="IPR012310">
    <property type="entry name" value="DNA_ligase_ATP-dep_cent"/>
</dbReference>
<dbReference type="PANTHER" id="PTHR45674">
    <property type="entry name" value="DNA LIGASE 1/3 FAMILY MEMBER"/>
    <property type="match status" value="1"/>
</dbReference>
<evidence type="ECO:0000313" key="7">
    <source>
        <dbReference type="Proteomes" id="UP001149140"/>
    </source>
</evidence>
<dbReference type="Gene3D" id="3.30.470.30">
    <property type="entry name" value="DNA ligase/mRNA capping enzyme"/>
    <property type="match status" value="1"/>
</dbReference>
<dbReference type="GO" id="GO:0006281">
    <property type="term" value="P:DNA repair"/>
    <property type="evidence" value="ECO:0007669"/>
    <property type="project" value="InterPro"/>
</dbReference>
<sequence length="346" mass="39287">MRPMLAKLVADIPPGLFYEPKWDGFRAIVERDGDALEIHSRNGKPMARYFPDLTAALKAFLPPRCVVDGEIVVIDPATRRLDFFALQQRVHPAASRVDRLALETPASFIAFDLLRRGDEDLLPAPFRERRAALETTFAGARDPLHLTPITRDETLAREWFERFEGAGLDGIIAKDGEHPYRQNVRTMFKVKHQRTVDCIVCGYRLHKTEPDAIGSLLLGLYDDGEGPKWAASFGGLLPIGATASFRMARRRELLTELRPLEIDPADHPWRRGLGNERDGNRWNPAREQQFVPLSPERVIEVRYDHMDGGFFRHPATFLRWRPDRDAASCGFAQLERPAGFDVAEIL</sequence>
<gene>
    <name evidence="6" type="ORF">OM076_21935</name>
</gene>
<comment type="caution">
    <text evidence="6">The sequence shown here is derived from an EMBL/GenBank/DDBJ whole genome shotgun (WGS) entry which is preliminary data.</text>
</comment>
<dbReference type="NCBIfam" id="NF006078">
    <property type="entry name" value="PRK08224.1"/>
    <property type="match status" value="1"/>
</dbReference>
<dbReference type="AlphaFoldDB" id="A0A9X3MX40"/>
<dbReference type="PROSITE" id="PS00697">
    <property type="entry name" value="DNA_LIGASE_A1"/>
    <property type="match status" value="1"/>
</dbReference>
<dbReference type="InterPro" id="IPR044117">
    <property type="entry name" value="OBF_LigC-like"/>
</dbReference>
<dbReference type="InterPro" id="IPR012340">
    <property type="entry name" value="NA-bd_OB-fold"/>
</dbReference>
<dbReference type="Pfam" id="PF04679">
    <property type="entry name" value="DNA_ligase_A_C"/>
    <property type="match status" value="1"/>
</dbReference>
<dbReference type="GO" id="GO:0005524">
    <property type="term" value="F:ATP binding"/>
    <property type="evidence" value="ECO:0007669"/>
    <property type="project" value="InterPro"/>
</dbReference>
<protein>
    <recommendedName>
        <fullName evidence="2">DNA ligase (ATP)</fullName>
        <ecNumber evidence="2">6.5.1.1</ecNumber>
    </recommendedName>
</protein>
<evidence type="ECO:0000256" key="3">
    <source>
        <dbReference type="ARBA" id="ARBA00022598"/>
    </source>
</evidence>
<reference evidence="6" key="1">
    <citation type="submission" date="2022-10" db="EMBL/GenBank/DDBJ databases">
        <title>The WGS of Solirubrobacter ginsenosidimutans DSM 21036.</title>
        <authorList>
            <person name="Jiang Z."/>
        </authorList>
    </citation>
    <scope>NUCLEOTIDE SEQUENCE</scope>
    <source>
        <strain evidence="6">DSM 21036</strain>
    </source>
</reference>
<keyword evidence="3 6" id="KW-0436">Ligase</keyword>